<keyword evidence="2" id="KW-0067">ATP-binding</keyword>
<keyword evidence="6" id="KW-1185">Reference proteome</keyword>
<dbReference type="Gene3D" id="3.30.1330.10">
    <property type="entry name" value="PurM-like, N-terminal domain"/>
    <property type="match status" value="1"/>
</dbReference>
<feature type="domain" description="PurM-like C-terminal" evidence="4">
    <location>
        <begin position="162"/>
        <end position="314"/>
    </location>
</feature>
<accession>A0ABQ4NWA7</accession>
<dbReference type="PIRSF" id="PIRSF005303">
    <property type="entry name" value="Thiam_monoph_kin"/>
    <property type="match status" value="1"/>
</dbReference>
<comment type="function">
    <text evidence="2">Catalyzes the ATP-dependent phosphorylation of thiamine-monophosphate (TMP) to form thiamine-pyrophosphate (TPP), the active form of vitamin B1.</text>
</comment>
<feature type="binding site" evidence="2">
    <location>
        <position position="133"/>
    </location>
    <ligand>
        <name>Mg(2+)</name>
        <dbReference type="ChEBI" id="CHEBI:18420"/>
        <label>1</label>
    </ligand>
</feature>
<feature type="binding site" evidence="2">
    <location>
        <position position="86"/>
    </location>
    <ligand>
        <name>Mg(2+)</name>
        <dbReference type="ChEBI" id="CHEBI:18420"/>
        <label>2</label>
    </ligand>
</feature>
<dbReference type="PANTHER" id="PTHR30270:SF0">
    <property type="entry name" value="THIAMINE-MONOPHOSPHATE KINASE"/>
    <property type="match status" value="1"/>
</dbReference>
<comment type="catalytic activity">
    <reaction evidence="2">
        <text>thiamine phosphate + ATP = thiamine diphosphate + ADP</text>
        <dbReference type="Rhea" id="RHEA:15913"/>
        <dbReference type="ChEBI" id="CHEBI:30616"/>
        <dbReference type="ChEBI" id="CHEBI:37575"/>
        <dbReference type="ChEBI" id="CHEBI:58937"/>
        <dbReference type="ChEBI" id="CHEBI:456216"/>
        <dbReference type="EC" id="2.7.4.16"/>
    </reaction>
</comment>
<evidence type="ECO:0000259" key="4">
    <source>
        <dbReference type="Pfam" id="PF02769"/>
    </source>
</evidence>
<feature type="binding site" evidence="2">
    <location>
        <begin position="132"/>
        <end position="133"/>
    </location>
    <ligand>
        <name>ATP</name>
        <dbReference type="ChEBI" id="CHEBI:30616"/>
    </ligand>
</feature>
<feature type="binding site" evidence="2">
    <location>
        <position position="58"/>
    </location>
    <ligand>
        <name>Mg(2+)</name>
        <dbReference type="ChEBI" id="CHEBI:18420"/>
        <label>1</label>
    </ligand>
</feature>
<dbReference type="Pfam" id="PF02769">
    <property type="entry name" value="AIRS_C"/>
    <property type="match status" value="1"/>
</dbReference>
<keyword evidence="2" id="KW-0808">Transferase</keyword>
<reference evidence="5 6" key="1">
    <citation type="submission" date="2021-05" db="EMBL/GenBank/DDBJ databases">
        <title>Molecular characterization for Shewanella algae harboring chromosomal blaOXA-55-like strains isolated from clinical and environment sample.</title>
        <authorList>
            <person name="Ohama Y."/>
            <person name="Aoki K."/>
            <person name="Harada S."/>
            <person name="Moriya K."/>
            <person name="Ishii Y."/>
            <person name="Tateda K."/>
        </authorList>
    </citation>
    <scope>NUCLEOTIDE SEQUENCE [LARGE SCALE GENOMIC DNA]</scope>
    <source>
        <strain evidence="5 6">MBTL60-118</strain>
    </source>
</reference>
<feature type="binding site" evidence="2">
    <location>
        <position position="328"/>
    </location>
    <ligand>
        <name>substrate</name>
    </ligand>
</feature>
<feature type="binding site" evidence="2">
    <location>
        <position position="41"/>
    </location>
    <ligand>
        <name>Mg(2+)</name>
        <dbReference type="ChEBI" id="CHEBI:18420"/>
        <label>3</label>
    </ligand>
</feature>
<keyword evidence="2" id="KW-0547">Nucleotide-binding</keyword>
<dbReference type="SUPFAM" id="SSF55326">
    <property type="entry name" value="PurM N-terminal domain-like"/>
    <property type="match status" value="1"/>
</dbReference>
<evidence type="ECO:0000313" key="6">
    <source>
        <dbReference type="Proteomes" id="UP000773469"/>
    </source>
</evidence>
<keyword evidence="2" id="KW-0460">Magnesium</keyword>
<dbReference type="InterPro" id="IPR006283">
    <property type="entry name" value="ThiL-like"/>
</dbReference>
<comment type="similarity">
    <text evidence="2">Belongs to the thiamine-monophosphate kinase family.</text>
</comment>
<dbReference type="NCBIfam" id="NF004350">
    <property type="entry name" value="PRK05731.1-1"/>
    <property type="match status" value="1"/>
</dbReference>
<dbReference type="Pfam" id="PF00586">
    <property type="entry name" value="AIRS"/>
    <property type="match status" value="1"/>
</dbReference>
<dbReference type="InterPro" id="IPR010918">
    <property type="entry name" value="PurM-like_C_dom"/>
</dbReference>
<gene>
    <name evidence="2 5" type="primary">thiL</name>
    <name evidence="5" type="ORF">TUM3794_09260</name>
</gene>
<comment type="miscellaneous">
    <text evidence="2">Reaction mechanism of ThiL seems to utilize a direct, inline transfer of the gamma-phosphate of ATP to TMP rather than a phosphorylated enzyme intermediate.</text>
</comment>
<proteinExistence type="inferred from homology"/>
<dbReference type="InterPro" id="IPR036921">
    <property type="entry name" value="PurM-like_N_sf"/>
</dbReference>
<dbReference type="PANTHER" id="PTHR30270">
    <property type="entry name" value="THIAMINE-MONOPHOSPHATE KINASE"/>
    <property type="match status" value="1"/>
</dbReference>
<feature type="binding site" evidence="2">
    <location>
        <position position="65"/>
    </location>
    <ligand>
        <name>substrate</name>
    </ligand>
</feature>
<dbReference type="InterPro" id="IPR016188">
    <property type="entry name" value="PurM-like_N"/>
</dbReference>
<keyword evidence="2 5" id="KW-0418">Kinase</keyword>
<feature type="binding site" evidence="2">
    <location>
        <position position="58"/>
    </location>
    <ligand>
        <name>Mg(2+)</name>
        <dbReference type="ChEBI" id="CHEBI:18420"/>
        <label>2</label>
    </ligand>
</feature>
<feature type="binding site" evidence="2">
    <location>
        <position position="222"/>
    </location>
    <ligand>
        <name>Mg(2+)</name>
        <dbReference type="ChEBI" id="CHEBI:18420"/>
        <label>3</label>
    </ligand>
</feature>
<keyword evidence="1 2" id="KW-0784">Thiamine biosynthesis</keyword>
<dbReference type="EMBL" id="BPEU01000005">
    <property type="protein sequence ID" value="GIU37830.1"/>
    <property type="molecule type" value="Genomic_DNA"/>
</dbReference>
<dbReference type="Proteomes" id="UP000773469">
    <property type="component" value="Unassembled WGS sequence"/>
</dbReference>
<feature type="binding site" evidence="2">
    <location>
        <position position="86"/>
    </location>
    <ligand>
        <name>Mg(2+)</name>
        <dbReference type="ChEBI" id="CHEBI:18420"/>
        <label>4</label>
    </ligand>
</feature>
<comment type="caution">
    <text evidence="5">The sequence shown here is derived from an EMBL/GenBank/DDBJ whole genome shotgun (WGS) entry which is preliminary data.</text>
</comment>
<evidence type="ECO:0000256" key="1">
    <source>
        <dbReference type="ARBA" id="ARBA00022977"/>
    </source>
</evidence>
<dbReference type="GO" id="GO:0016301">
    <property type="term" value="F:kinase activity"/>
    <property type="evidence" value="ECO:0007669"/>
    <property type="project" value="UniProtKB-KW"/>
</dbReference>
<dbReference type="EC" id="2.7.4.16" evidence="2"/>
<sequence>MSGDTNFYNGCETVKEFKVIERFFTQRGQARRDVELNIGDDCALVNPAINKSIAISCDTLVENVHFFADMPAKALGYKSLAVNLSDLAAMGAEPAWMTLAITLPEIDEDWLADFSDGLSEAAQYYGVALVGGDTTRGPKSITITINGQVPTGKALTRGGAKNGDWIYVTGTLGDSALGLDILRGKQNIEGEYGEYFIQRHYYPTPRVLAGQALRSLASSAIDLSDGFVSDIGHILKQSGVGAIVDVAQLPLSVAMQASVGSEQALGYALTGGEDYELLFTVPESQRGALETALAHSGVSFKQVGQVSTGDKLRLLQDGEPFSPQNYGFEHF</sequence>
<feature type="binding site" evidence="2">
    <location>
        <position position="41"/>
    </location>
    <ligand>
        <name>Mg(2+)</name>
        <dbReference type="ChEBI" id="CHEBI:18420"/>
        <label>4</label>
    </ligand>
</feature>
<dbReference type="CDD" id="cd02194">
    <property type="entry name" value="ThiL"/>
    <property type="match status" value="1"/>
</dbReference>
<dbReference type="HAMAP" id="MF_02128">
    <property type="entry name" value="TMP_kinase"/>
    <property type="match status" value="1"/>
</dbReference>
<feature type="binding site" evidence="2">
    <location>
        <position position="224"/>
    </location>
    <ligand>
        <name>ATP</name>
        <dbReference type="ChEBI" id="CHEBI:30616"/>
    </ligand>
</feature>
<evidence type="ECO:0000256" key="2">
    <source>
        <dbReference type="HAMAP-Rule" id="MF_02128"/>
    </source>
</evidence>
<feature type="binding site" evidence="2">
    <location>
        <position position="157"/>
    </location>
    <ligand>
        <name>ATP</name>
        <dbReference type="ChEBI" id="CHEBI:30616"/>
    </ligand>
</feature>
<feature type="binding site" evidence="2">
    <location>
        <position position="86"/>
    </location>
    <ligand>
        <name>Mg(2+)</name>
        <dbReference type="ChEBI" id="CHEBI:18420"/>
        <label>3</label>
    </ligand>
</feature>
<name>A0ABQ4NWA7_SHECO</name>
<comment type="caution">
    <text evidence="2">Lacks conserved residue(s) required for the propagation of feature annotation.</text>
</comment>
<organism evidence="5 6">
    <name type="scientific">Shewanella colwelliana</name>
    <name type="common">Alteromonas colwelliana</name>
    <dbReference type="NCBI Taxonomy" id="23"/>
    <lineage>
        <taxon>Bacteria</taxon>
        <taxon>Pseudomonadati</taxon>
        <taxon>Pseudomonadota</taxon>
        <taxon>Gammaproteobacteria</taxon>
        <taxon>Alteromonadales</taxon>
        <taxon>Shewanellaceae</taxon>
        <taxon>Shewanella</taxon>
    </lineage>
</organism>
<dbReference type="InterPro" id="IPR036676">
    <property type="entry name" value="PurM-like_C_sf"/>
</dbReference>
<dbReference type="NCBIfam" id="TIGR01379">
    <property type="entry name" value="thiL"/>
    <property type="match status" value="1"/>
</dbReference>
<dbReference type="SUPFAM" id="SSF56042">
    <property type="entry name" value="PurM C-terminal domain-like"/>
    <property type="match status" value="1"/>
</dbReference>
<evidence type="ECO:0000259" key="3">
    <source>
        <dbReference type="Pfam" id="PF00586"/>
    </source>
</evidence>
<keyword evidence="2" id="KW-0479">Metal-binding</keyword>
<feature type="domain" description="PurM-like N-terminal" evidence="3">
    <location>
        <begin position="39"/>
        <end position="147"/>
    </location>
</feature>
<protein>
    <recommendedName>
        <fullName evidence="2">Thiamine-monophosphate kinase</fullName>
        <shortName evidence="2">TMP kinase</shortName>
        <shortName evidence="2">Thiamine-phosphate kinase</shortName>
        <ecNumber evidence="2">2.7.4.16</ecNumber>
    </recommendedName>
</protein>
<feature type="binding site" evidence="2">
    <location>
        <position position="56"/>
    </location>
    <ligand>
        <name>Mg(2+)</name>
        <dbReference type="ChEBI" id="CHEBI:18420"/>
        <label>4</label>
    </ligand>
</feature>
<dbReference type="Gene3D" id="3.90.650.10">
    <property type="entry name" value="PurM-like C-terminal domain"/>
    <property type="match status" value="1"/>
</dbReference>
<evidence type="ECO:0000313" key="5">
    <source>
        <dbReference type="EMBL" id="GIU37830.1"/>
    </source>
</evidence>
<feature type="binding site" evidence="2">
    <location>
        <position position="273"/>
    </location>
    <ligand>
        <name>substrate</name>
    </ligand>
</feature>
<feature type="binding site" evidence="2">
    <location>
        <position position="225"/>
    </location>
    <ligand>
        <name>Mg(2+)</name>
        <dbReference type="ChEBI" id="CHEBI:18420"/>
        <label>5</label>
    </ligand>
</feature>
<comment type="pathway">
    <text evidence="2">Cofactor biosynthesis; thiamine diphosphate biosynthesis; thiamine diphosphate from thiamine phosphate: step 1/1.</text>
</comment>